<accession>A0A9W4XW40</accession>
<comment type="caution">
    <text evidence="1">The sequence shown here is derived from an EMBL/GenBank/DDBJ whole genome shotgun (WGS) entry which is preliminary data.</text>
</comment>
<gene>
    <name evidence="1" type="ORF">PDIGIT_LOCUS13441</name>
</gene>
<protein>
    <submittedName>
        <fullName evidence="1">Uncharacterized protein</fullName>
    </submittedName>
</protein>
<keyword evidence="2" id="KW-1185">Reference proteome</keyword>
<organism evidence="1 2">
    <name type="scientific">Periconia digitata</name>
    <dbReference type="NCBI Taxonomy" id="1303443"/>
    <lineage>
        <taxon>Eukaryota</taxon>
        <taxon>Fungi</taxon>
        <taxon>Dikarya</taxon>
        <taxon>Ascomycota</taxon>
        <taxon>Pezizomycotina</taxon>
        <taxon>Dothideomycetes</taxon>
        <taxon>Pleosporomycetidae</taxon>
        <taxon>Pleosporales</taxon>
        <taxon>Massarineae</taxon>
        <taxon>Periconiaceae</taxon>
        <taxon>Periconia</taxon>
    </lineage>
</organism>
<dbReference type="EMBL" id="CAOQHR010000010">
    <property type="protein sequence ID" value="CAI6340266.1"/>
    <property type="molecule type" value="Genomic_DNA"/>
</dbReference>
<evidence type="ECO:0000313" key="1">
    <source>
        <dbReference type="EMBL" id="CAI6340266.1"/>
    </source>
</evidence>
<proteinExistence type="predicted"/>
<reference evidence="1" key="1">
    <citation type="submission" date="2023-01" db="EMBL/GenBank/DDBJ databases">
        <authorList>
            <person name="Van Ghelder C."/>
            <person name="Rancurel C."/>
        </authorList>
    </citation>
    <scope>NUCLEOTIDE SEQUENCE</scope>
    <source>
        <strain evidence="1">CNCM I-4278</strain>
    </source>
</reference>
<dbReference type="AlphaFoldDB" id="A0A9W4XW40"/>
<dbReference type="Proteomes" id="UP001152607">
    <property type="component" value="Unassembled WGS sequence"/>
</dbReference>
<sequence length="131" mass="15013">MSIRNPDMLSDEYCIPWNSPGYNINRLVVGCLSVSLSSPLSSLRTGLFLSTHRCYHNSYYSERCWNHTRLQQCRTDRYSRKDTYSIGKGANTAHQRPRFSFSTVELNTPCFATGFPKQISSQVGGRVLRHE</sequence>
<evidence type="ECO:0000313" key="2">
    <source>
        <dbReference type="Proteomes" id="UP001152607"/>
    </source>
</evidence>
<name>A0A9W4XW40_9PLEO</name>